<accession>A0AAV5X201</accession>
<evidence type="ECO:0000313" key="2">
    <source>
        <dbReference type="EMBL" id="GMT13633.1"/>
    </source>
</evidence>
<sequence length="305" mass="33360">MTPATDQVSSHTRANTLRRMAHKLGLRRKNTPAQDGAVAAADPQQSAPKSRKKNKKKRAPDAVDEQSGVARPPNAKQRRRESRARMAAGGSSAESTLVDAALTEAERRVVAALAVEDNELRKAQFEGSIVELLSKNVSAPNAPAATVNHDGYVEGRVVYTEVDSEGIVNDTLEELGDDVVAERVERLPNNTYRLTVQCKDAGTAQILRMNGKIVNGVPRHFCYPKRGTPYRPQMQRRFATVKLPPVLNDAHIDVMASLFDISSYRRAPNGGLLCEFPTNAKCDAFCMLWDGLPLFGGIVTCIVVR</sequence>
<feature type="compositionally biased region" description="Basic residues" evidence="1">
    <location>
        <begin position="19"/>
        <end position="30"/>
    </location>
</feature>
<reference evidence="3" key="1">
    <citation type="submission" date="2023-10" db="EMBL/GenBank/DDBJ databases">
        <title>Genome assembly of Pristionchus species.</title>
        <authorList>
            <person name="Yoshida K."/>
            <person name="Sommer R.J."/>
        </authorList>
    </citation>
    <scope>NUCLEOTIDE SEQUENCE</scope>
    <source>
        <strain evidence="3">RS5133</strain>
    </source>
</reference>
<dbReference type="EMBL" id="BTSY01000002">
    <property type="protein sequence ID" value="GMT13633.1"/>
    <property type="molecule type" value="Genomic_DNA"/>
</dbReference>
<protein>
    <submittedName>
        <fullName evidence="3">Uncharacterized protein</fullName>
    </submittedName>
</protein>
<feature type="compositionally biased region" description="Basic residues" evidence="1">
    <location>
        <begin position="49"/>
        <end position="58"/>
    </location>
</feature>
<feature type="region of interest" description="Disordered" evidence="1">
    <location>
        <begin position="1"/>
        <end position="92"/>
    </location>
</feature>
<gene>
    <name evidence="3" type="ORF">PFISCL1PPCAC_28415</name>
    <name evidence="2" type="ORF">PFISCL1PPCAC_4930</name>
</gene>
<dbReference type="EMBL" id="BTSY01000046">
    <property type="protein sequence ID" value="GMT37118.1"/>
    <property type="molecule type" value="Genomic_DNA"/>
</dbReference>
<organism evidence="3 4">
    <name type="scientific">Pristionchus fissidentatus</name>
    <dbReference type="NCBI Taxonomy" id="1538716"/>
    <lineage>
        <taxon>Eukaryota</taxon>
        <taxon>Metazoa</taxon>
        <taxon>Ecdysozoa</taxon>
        <taxon>Nematoda</taxon>
        <taxon>Chromadorea</taxon>
        <taxon>Rhabditida</taxon>
        <taxon>Rhabditina</taxon>
        <taxon>Diplogasteromorpha</taxon>
        <taxon>Diplogasteroidea</taxon>
        <taxon>Neodiplogasteridae</taxon>
        <taxon>Pristionchus</taxon>
    </lineage>
</organism>
<keyword evidence="4" id="KW-1185">Reference proteome</keyword>
<evidence type="ECO:0000313" key="4">
    <source>
        <dbReference type="Proteomes" id="UP001432322"/>
    </source>
</evidence>
<evidence type="ECO:0000256" key="1">
    <source>
        <dbReference type="SAM" id="MobiDB-lite"/>
    </source>
</evidence>
<evidence type="ECO:0000313" key="3">
    <source>
        <dbReference type="EMBL" id="GMT37118.1"/>
    </source>
</evidence>
<feature type="compositionally biased region" description="Polar residues" evidence="1">
    <location>
        <begin position="1"/>
        <end position="15"/>
    </location>
</feature>
<feature type="non-terminal residue" evidence="3">
    <location>
        <position position="305"/>
    </location>
</feature>
<name>A0AAV5X201_9BILA</name>
<comment type="caution">
    <text evidence="3">The sequence shown here is derived from an EMBL/GenBank/DDBJ whole genome shotgun (WGS) entry which is preliminary data.</text>
</comment>
<proteinExistence type="predicted"/>
<dbReference type="Proteomes" id="UP001432322">
    <property type="component" value="Unassembled WGS sequence"/>
</dbReference>
<dbReference type="AlphaFoldDB" id="A0AAV5X201"/>